<reference evidence="7 8" key="1">
    <citation type="submission" date="2018-09" db="EMBL/GenBank/DDBJ databases">
        <title>A high-quality reference genome of wild soybean provides a powerful tool to mine soybean genomes.</title>
        <authorList>
            <person name="Xie M."/>
            <person name="Chung C.Y.L."/>
            <person name="Li M.-W."/>
            <person name="Wong F.-L."/>
            <person name="Chan T.-F."/>
            <person name="Lam H.-M."/>
        </authorList>
    </citation>
    <scope>NUCLEOTIDE SEQUENCE [LARGE SCALE GENOMIC DNA]</scope>
    <source>
        <strain evidence="8">cv. W05</strain>
        <tissue evidence="7">Hypocotyl of etiolated seedlings</tissue>
    </source>
</reference>
<dbReference type="SMART" id="SM00184">
    <property type="entry name" value="RING"/>
    <property type="match status" value="1"/>
</dbReference>
<name>A0A445IL91_GLYSO</name>
<evidence type="ECO:0000313" key="8">
    <source>
        <dbReference type="Proteomes" id="UP000289340"/>
    </source>
</evidence>
<organism evidence="7 8">
    <name type="scientific">Glycine soja</name>
    <name type="common">Wild soybean</name>
    <dbReference type="NCBI Taxonomy" id="3848"/>
    <lineage>
        <taxon>Eukaryota</taxon>
        <taxon>Viridiplantae</taxon>
        <taxon>Streptophyta</taxon>
        <taxon>Embryophyta</taxon>
        <taxon>Tracheophyta</taxon>
        <taxon>Spermatophyta</taxon>
        <taxon>Magnoliopsida</taxon>
        <taxon>eudicotyledons</taxon>
        <taxon>Gunneridae</taxon>
        <taxon>Pentapetalae</taxon>
        <taxon>rosids</taxon>
        <taxon>fabids</taxon>
        <taxon>Fabales</taxon>
        <taxon>Fabaceae</taxon>
        <taxon>Papilionoideae</taxon>
        <taxon>50 kb inversion clade</taxon>
        <taxon>NPAAA clade</taxon>
        <taxon>indigoferoid/millettioid clade</taxon>
        <taxon>Phaseoleae</taxon>
        <taxon>Glycine</taxon>
        <taxon>Glycine subgen. Soja</taxon>
    </lineage>
</organism>
<comment type="caution">
    <text evidence="7">The sequence shown here is derived from an EMBL/GenBank/DDBJ whole genome shotgun (WGS) entry which is preliminary data.</text>
</comment>
<dbReference type="SUPFAM" id="SSF57850">
    <property type="entry name" value="RING/U-box"/>
    <property type="match status" value="1"/>
</dbReference>
<feature type="region of interest" description="Disordered" evidence="5">
    <location>
        <begin position="15"/>
        <end position="39"/>
    </location>
</feature>
<feature type="region of interest" description="Disordered" evidence="5">
    <location>
        <begin position="298"/>
        <end position="376"/>
    </location>
</feature>
<dbReference type="Pfam" id="PF13923">
    <property type="entry name" value="zf-C3HC4_2"/>
    <property type="match status" value="1"/>
</dbReference>
<feature type="region of interest" description="Disordered" evidence="5">
    <location>
        <begin position="243"/>
        <end position="281"/>
    </location>
</feature>
<evidence type="ECO:0000256" key="4">
    <source>
        <dbReference type="PROSITE-ProRule" id="PRU00175"/>
    </source>
</evidence>
<evidence type="ECO:0000259" key="6">
    <source>
        <dbReference type="PROSITE" id="PS50089"/>
    </source>
</evidence>
<keyword evidence="3" id="KW-0862">Zinc</keyword>
<dbReference type="CDD" id="cd16531">
    <property type="entry name" value="RING-HC_RING1-like"/>
    <property type="match status" value="1"/>
</dbReference>
<accession>A0A445IL91</accession>
<feature type="compositionally biased region" description="Basic and acidic residues" evidence="5">
    <location>
        <begin position="15"/>
        <end position="33"/>
    </location>
</feature>
<dbReference type="PROSITE" id="PS00518">
    <property type="entry name" value="ZF_RING_1"/>
    <property type="match status" value="1"/>
</dbReference>
<feature type="domain" description="RING-type" evidence="6">
    <location>
        <begin position="65"/>
        <end position="105"/>
    </location>
</feature>
<dbReference type="AlphaFoldDB" id="A0A445IL91"/>
<dbReference type="PROSITE" id="PS50089">
    <property type="entry name" value="ZF_RING_2"/>
    <property type="match status" value="1"/>
</dbReference>
<dbReference type="Proteomes" id="UP000289340">
    <property type="component" value="Chromosome 10"/>
</dbReference>
<evidence type="ECO:0000256" key="3">
    <source>
        <dbReference type="ARBA" id="ARBA00022833"/>
    </source>
</evidence>
<dbReference type="PANTHER" id="PTHR46537:SF3">
    <property type="entry name" value="E3 UBIQUITIN-PROTEIN LIGASE RING1A"/>
    <property type="match status" value="1"/>
</dbReference>
<dbReference type="InterPro" id="IPR001841">
    <property type="entry name" value="Znf_RING"/>
</dbReference>
<keyword evidence="2 4" id="KW-0863">Zinc-finger</keyword>
<proteinExistence type="predicted"/>
<keyword evidence="1" id="KW-0479">Metal-binding</keyword>
<dbReference type="PANTHER" id="PTHR46537">
    <property type="entry name" value="OS11G0578200 PROTEIN"/>
    <property type="match status" value="1"/>
</dbReference>
<evidence type="ECO:0000256" key="2">
    <source>
        <dbReference type="ARBA" id="ARBA00022771"/>
    </source>
</evidence>
<feature type="region of interest" description="Disordered" evidence="5">
    <location>
        <begin position="176"/>
        <end position="231"/>
    </location>
</feature>
<dbReference type="EMBL" id="QZWG01000010">
    <property type="protein sequence ID" value="RZB86825.1"/>
    <property type="molecule type" value="Genomic_DNA"/>
</dbReference>
<evidence type="ECO:0000313" key="7">
    <source>
        <dbReference type="EMBL" id="RZB86825.1"/>
    </source>
</evidence>
<sequence>MSPQRIFHEVEKELSLKNDHQKIQDEVQPRQEMESDQSYLSSMDRVEDKEKHITIDLSNLTELQCPICLGIIRKTRAVMECMHRFCKECIEKSMRLGNNECPVCRTHVASRRSLRHDQNFDTLISLLYPDMDKYEKKEELTLHENEKTHNKEMIQASSSQILPCQTESLYRKQKARSIAVDSERKRRSKAIPVKISDQAEAENSDNDGDESQEASRKTTSSKRKASSTTASEKVLEEVFKEVKEASKDSLDEDSEYGIRQSTSFKSDPCVKSRRKEAAGTKEITLEVTSNLDHLHEIKIDSELATHVTPSIAEVGEKEKQDDDQSDSGSSPPKNDANLDDQHSKNEVNMNKITNSADQENEGYQPSESQAPFVKSSEMELVAQEEVLLAQLRPIENRLKGIRQQITDIRSSKESNEKQKEMFFSAATYNAEILKEQLEKKN</sequence>
<feature type="compositionally biased region" description="Acidic residues" evidence="5">
    <location>
        <begin position="199"/>
        <end position="212"/>
    </location>
</feature>
<dbReference type="GO" id="GO:0008270">
    <property type="term" value="F:zinc ion binding"/>
    <property type="evidence" value="ECO:0007669"/>
    <property type="project" value="UniProtKB-KW"/>
</dbReference>
<evidence type="ECO:0000256" key="5">
    <source>
        <dbReference type="SAM" id="MobiDB-lite"/>
    </source>
</evidence>
<evidence type="ECO:0000256" key="1">
    <source>
        <dbReference type="ARBA" id="ARBA00022723"/>
    </source>
</evidence>
<dbReference type="InterPro" id="IPR017907">
    <property type="entry name" value="Znf_RING_CS"/>
</dbReference>
<dbReference type="InterPro" id="IPR044592">
    <property type="entry name" value="RING1A/B"/>
</dbReference>
<gene>
    <name evidence="7" type="ORF">D0Y65_026782</name>
</gene>
<protein>
    <submittedName>
        <fullName evidence="7">Putative E3 ubiquitin-protein ligase RING1a</fullName>
    </submittedName>
</protein>
<keyword evidence="8" id="KW-1185">Reference proteome</keyword>
<dbReference type="InterPro" id="IPR013083">
    <property type="entry name" value="Znf_RING/FYVE/PHD"/>
</dbReference>
<dbReference type="Gene3D" id="3.30.40.10">
    <property type="entry name" value="Zinc/RING finger domain, C3HC4 (zinc finger)"/>
    <property type="match status" value="1"/>
</dbReference>
<feature type="compositionally biased region" description="Polar residues" evidence="5">
    <location>
        <begin position="346"/>
        <end position="369"/>
    </location>
</feature>